<evidence type="ECO:0000313" key="3">
    <source>
        <dbReference type="EMBL" id="KAK0039158.1"/>
    </source>
</evidence>
<name>A0AAD8ANX9_BIOPF</name>
<organism evidence="3 4">
    <name type="scientific">Biomphalaria pfeifferi</name>
    <name type="common">Bloodfluke planorb</name>
    <name type="synonym">Freshwater snail</name>
    <dbReference type="NCBI Taxonomy" id="112525"/>
    <lineage>
        <taxon>Eukaryota</taxon>
        <taxon>Metazoa</taxon>
        <taxon>Spiralia</taxon>
        <taxon>Lophotrochozoa</taxon>
        <taxon>Mollusca</taxon>
        <taxon>Gastropoda</taxon>
        <taxon>Heterobranchia</taxon>
        <taxon>Euthyneura</taxon>
        <taxon>Panpulmonata</taxon>
        <taxon>Hygrophila</taxon>
        <taxon>Lymnaeoidea</taxon>
        <taxon>Planorbidae</taxon>
        <taxon>Biomphalaria</taxon>
    </lineage>
</organism>
<dbReference type="Proteomes" id="UP001233172">
    <property type="component" value="Unassembled WGS sequence"/>
</dbReference>
<dbReference type="AlphaFoldDB" id="A0AAD8ANX9"/>
<dbReference type="Gene3D" id="3.40.630.10">
    <property type="entry name" value="Zn peptidases"/>
    <property type="match status" value="1"/>
</dbReference>
<dbReference type="InterPro" id="IPR002933">
    <property type="entry name" value="Peptidase_M20"/>
</dbReference>
<evidence type="ECO:0000313" key="4">
    <source>
        <dbReference type="Proteomes" id="UP001233172"/>
    </source>
</evidence>
<keyword evidence="4" id="KW-1185">Reference proteome</keyword>
<evidence type="ECO:0000256" key="1">
    <source>
        <dbReference type="ARBA" id="ARBA00022801"/>
    </source>
</evidence>
<proteinExistence type="predicted"/>
<evidence type="ECO:0000256" key="2">
    <source>
        <dbReference type="ARBA" id="ARBA00022833"/>
    </source>
</evidence>
<sequence length="89" mass="9464">MKRAGHLFAEKKGGKGKTVLLLGHLDTVLSGEKFRRENNIAYGTGTSDMKGGNVVLLYALKALNGADALKDANIIVFLTGDEENAAETD</sequence>
<dbReference type="GO" id="GO:0016787">
    <property type="term" value="F:hydrolase activity"/>
    <property type="evidence" value="ECO:0007669"/>
    <property type="project" value="UniProtKB-KW"/>
</dbReference>
<dbReference type="Pfam" id="PF01546">
    <property type="entry name" value="Peptidase_M20"/>
    <property type="match status" value="1"/>
</dbReference>
<dbReference type="EMBL" id="JASAOG010000481">
    <property type="protein sequence ID" value="KAK0039158.1"/>
    <property type="molecule type" value="Genomic_DNA"/>
</dbReference>
<keyword evidence="2" id="KW-0862">Zinc</keyword>
<keyword evidence="1" id="KW-0378">Hydrolase</keyword>
<dbReference type="PANTHER" id="PTHR43808:SF32">
    <property type="entry name" value="ARGE_DAPE-RELATED DEACYLASE"/>
    <property type="match status" value="1"/>
</dbReference>
<dbReference type="InterPro" id="IPR001261">
    <property type="entry name" value="ArgE/DapE_CS"/>
</dbReference>
<protein>
    <submittedName>
        <fullName evidence="3">M20/M25/M40 family metallo-hydrolase</fullName>
    </submittedName>
</protein>
<reference evidence="3" key="1">
    <citation type="journal article" date="2023" name="PLoS Negl. Trop. Dis.">
        <title>A genome sequence for Biomphalaria pfeifferi, the major vector snail for the human-infecting parasite Schistosoma mansoni.</title>
        <authorList>
            <person name="Bu L."/>
            <person name="Lu L."/>
            <person name="Laidemitt M.R."/>
            <person name="Zhang S.M."/>
            <person name="Mutuku M."/>
            <person name="Mkoji G."/>
            <person name="Steinauer M."/>
            <person name="Loker E.S."/>
        </authorList>
    </citation>
    <scope>NUCLEOTIDE SEQUENCE</scope>
    <source>
        <strain evidence="3">KasaAsao</strain>
    </source>
</reference>
<dbReference type="InterPro" id="IPR050072">
    <property type="entry name" value="Peptidase_M20A"/>
</dbReference>
<dbReference type="PROSITE" id="PS00758">
    <property type="entry name" value="ARGE_DAPE_CPG2_1"/>
    <property type="match status" value="1"/>
</dbReference>
<accession>A0AAD8ANX9</accession>
<reference evidence="3" key="2">
    <citation type="submission" date="2023-04" db="EMBL/GenBank/DDBJ databases">
        <authorList>
            <person name="Bu L."/>
            <person name="Lu L."/>
            <person name="Laidemitt M.R."/>
            <person name="Zhang S.M."/>
            <person name="Mutuku M."/>
            <person name="Mkoji G."/>
            <person name="Steinauer M."/>
            <person name="Loker E.S."/>
        </authorList>
    </citation>
    <scope>NUCLEOTIDE SEQUENCE</scope>
    <source>
        <strain evidence="3">KasaAsao</strain>
        <tissue evidence="3">Whole Snail</tissue>
    </source>
</reference>
<comment type="caution">
    <text evidence="3">The sequence shown here is derived from an EMBL/GenBank/DDBJ whole genome shotgun (WGS) entry which is preliminary data.</text>
</comment>
<dbReference type="SUPFAM" id="SSF53187">
    <property type="entry name" value="Zn-dependent exopeptidases"/>
    <property type="match status" value="1"/>
</dbReference>
<gene>
    <name evidence="3" type="ORF">Bpfe_031423</name>
</gene>
<dbReference type="PANTHER" id="PTHR43808">
    <property type="entry name" value="ACETYLORNITHINE DEACETYLASE"/>
    <property type="match status" value="1"/>
</dbReference>